<keyword evidence="3" id="KW-1185">Reference proteome</keyword>
<evidence type="ECO:0000259" key="1">
    <source>
        <dbReference type="Pfam" id="PF07791"/>
    </source>
</evidence>
<accession>A0A1L4D1W7</accession>
<dbReference type="Pfam" id="PF07791">
    <property type="entry name" value="Imm11"/>
    <property type="match status" value="1"/>
</dbReference>
<dbReference type="EMBL" id="CP017834">
    <property type="protein sequence ID" value="APJ04187.1"/>
    <property type="molecule type" value="Genomic_DNA"/>
</dbReference>
<reference evidence="2 3" key="1">
    <citation type="submission" date="2016-10" db="EMBL/GenBank/DDBJ databases">
        <title>Silvanigrella aquatica sp. nov., isolated from a freshwater lake located in the Black Forest, Germany, description of Silvanigrellaceae fam. nov., Silvanigrellales ord. nov., reclassification of the order Bdellovibrionales in the class Oligoflexia, reclassification of the families Bacteriovoracaceae and Halobacteriovoraceae in the new order Bacteriovoracales ord. nov., and reclassification of the family Pseudobacteriovoracaceae in the order Oligoflexiales.</title>
        <authorList>
            <person name="Hahn M.W."/>
            <person name="Schmidt J."/>
            <person name="Koll U."/>
            <person name="Rohde M."/>
            <person name="Verbag S."/>
            <person name="Pitt A."/>
            <person name="Nakai R."/>
            <person name="Naganuma T."/>
            <person name="Lang E."/>
        </authorList>
    </citation>
    <scope>NUCLEOTIDE SEQUENCE [LARGE SCALE GENOMIC DNA]</scope>
    <source>
        <strain evidence="2 3">MWH-Nonnen-W8red</strain>
    </source>
</reference>
<organism evidence="2 3">
    <name type="scientific">Silvanigrella aquatica</name>
    <dbReference type="NCBI Taxonomy" id="1915309"/>
    <lineage>
        <taxon>Bacteria</taxon>
        <taxon>Pseudomonadati</taxon>
        <taxon>Bdellovibrionota</taxon>
        <taxon>Oligoflexia</taxon>
        <taxon>Silvanigrellales</taxon>
        <taxon>Silvanigrellaceae</taxon>
        <taxon>Silvanigrella</taxon>
    </lineage>
</organism>
<evidence type="ECO:0000313" key="3">
    <source>
        <dbReference type="Proteomes" id="UP000184731"/>
    </source>
</evidence>
<proteinExistence type="predicted"/>
<feature type="domain" description="Immunity MXAN-0049 protein" evidence="1">
    <location>
        <begin position="99"/>
        <end position="187"/>
    </location>
</feature>
<name>A0A1L4D1W7_9BACT</name>
<dbReference type="Proteomes" id="UP000184731">
    <property type="component" value="Chromosome"/>
</dbReference>
<dbReference type="OrthoDB" id="5522574at2"/>
<dbReference type="InterPro" id="IPR012433">
    <property type="entry name" value="Imm11"/>
</dbReference>
<gene>
    <name evidence="2" type="ORF">AXG55_09830</name>
</gene>
<protein>
    <recommendedName>
        <fullName evidence="1">Immunity MXAN-0049 protein domain-containing protein</fullName>
    </recommendedName>
</protein>
<evidence type="ECO:0000313" key="2">
    <source>
        <dbReference type="EMBL" id="APJ04187.1"/>
    </source>
</evidence>
<dbReference type="AlphaFoldDB" id="A0A1L4D1W7"/>
<dbReference type="KEGG" id="saqi:AXG55_09830"/>
<dbReference type="RefSeq" id="WP_148697940.1">
    <property type="nucleotide sequence ID" value="NZ_CP017834.1"/>
</dbReference>
<sequence length="189" mass="22101">MDQLFKIQWPSPKSKYYLLYSSIDKATGHKYSDDLFKNAVIIDIKNELIIEKSWGKNFADFHHGIGDAPYINENFIECLKNVGEKNYQLIPVSVLPEEKTYYILNILNMIDCVDREKSKFTLWTEEDNRPDILGDYHSFDEMILDRKLVPEGVHIFRLKGYEVITVITKELLNEFKKKKITGFTTKPVG</sequence>